<name>A0A0H2SBS9_9AGAM</name>
<reference evidence="3 4" key="1">
    <citation type="submission" date="2015-04" db="EMBL/GenBank/DDBJ databases">
        <title>Complete genome sequence of Schizopora paradoxa KUC8140, a cosmopolitan wood degrader in East Asia.</title>
        <authorList>
            <consortium name="DOE Joint Genome Institute"/>
            <person name="Min B."/>
            <person name="Park H."/>
            <person name="Jang Y."/>
            <person name="Kim J.-J."/>
            <person name="Kim K.H."/>
            <person name="Pangilinan J."/>
            <person name="Lipzen A."/>
            <person name="Riley R."/>
            <person name="Grigoriev I.V."/>
            <person name="Spatafora J.W."/>
            <person name="Choi I.-G."/>
        </authorList>
    </citation>
    <scope>NUCLEOTIDE SEQUENCE [LARGE SCALE GENOMIC DNA]</scope>
    <source>
        <strain evidence="3 4">KUC8140</strain>
    </source>
</reference>
<dbReference type="Proteomes" id="UP000053477">
    <property type="component" value="Unassembled WGS sequence"/>
</dbReference>
<dbReference type="InParanoid" id="A0A0H2SBS9"/>
<sequence length="500" mass="55278">MGVIFLLALCPIVLHHFYYHYLDGRSPSNSAIKSFCIKGCSNELRNQTLVSDIGISLAYASQTLLATVIVIAAMQVFWRRMRSRPIRISQIDALMNIRTNPFSPSFFRAVRASFSLIFLAMLAFSMSLLSVFVPGAIKISDDFVTSKQCTVQKPRNLTAVNVFNNTQSNSSTLSYTTPIITVLSSGSYLPPLNPCNEDISDGPIQCEYIIDFTAPGFDCADVTATSNSSGFTTPFIFQNSSDTFLFQASQPPQIGDLEMQVSVQTYDFKRAVYQAVNCTGVLRQYSTIVSHNTSSTIDAFESSIISTIQANASQLVTFPATYINDIISTLAGIDVEMIGNSGGRGSGISMTPIMMGNIGTFGLDGNMTWRDNMTIALEEFAQNATLSFLSGQIFSFDPEDPDLLESTTTTCTYTFTAYKYSPYRLFVPYGVAVLVTILCIIWGWSAIRRNGVEESMDFSRFLRAVLNERMYEAREYLDKNTKVRSEDTVEGDLAPISSNY</sequence>
<dbReference type="EMBL" id="KQ085945">
    <property type="protein sequence ID" value="KLO14356.1"/>
    <property type="molecule type" value="Genomic_DNA"/>
</dbReference>
<gene>
    <name evidence="3" type="ORF">SCHPADRAFT_320477</name>
</gene>
<evidence type="ECO:0000256" key="2">
    <source>
        <dbReference type="SAM" id="SignalP"/>
    </source>
</evidence>
<feature type="chain" id="PRO_5005202299" evidence="2">
    <location>
        <begin position="25"/>
        <end position="500"/>
    </location>
</feature>
<keyword evidence="1" id="KW-0812">Transmembrane</keyword>
<feature type="transmembrane region" description="Helical" evidence="1">
    <location>
        <begin position="53"/>
        <end position="78"/>
    </location>
</feature>
<proteinExistence type="predicted"/>
<evidence type="ECO:0000313" key="3">
    <source>
        <dbReference type="EMBL" id="KLO14356.1"/>
    </source>
</evidence>
<evidence type="ECO:0000313" key="4">
    <source>
        <dbReference type="Proteomes" id="UP000053477"/>
    </source>
</evidence>
<evidence type="ECO:0000256" key="1">
    <source>
        <dbReference type="SAM" id="Phobius"/>
    </source>
</evidence>
<dbReference type="PANTHER" id="PTHR35041">
    <property type="entry name" value="MEDIATOR OF RNA POLYMERASE II TRANSCRIPTION SUBUNIT 1"/>
    <property type="match status" value="1"/>
</dbReference>
<keyword evidence="1" id="KW-1133">Transmembrane helix</keyword>
<feature type="signal peptide" evidence="2">
    <location>
        <begin position="1"/>
        <end position="24"/>
    </location>
</feature>
<keyword evidence="2" id="KW-0732">Signal</keyword>
<feature type="transmembrane region" description="Helical" evidence="1">
    <location>
        <begin position="426"/>
        <end position="447"/>
    </location>
</feature>
<keyword evidence="1" id="KW-0472">Membrane</keyword>
<organism evidence="3 4">
    <name type="scientific">Schizopora paradoxa</name>
    <dbReference type="NCBI Taxonomy" id="27342"/>
    <lineage>
        <taxon>Eukaryota</taxon>
        <taxon>Fungi</taxon>
        <taxon>Dikarya</taxon>
        <taxon>Basidiomycota</taxon>
        <taxon>Agaricomycotina</taxon>
        <taxon>Agaricomycetes</taxon>
        <taxon>Hymenochaetales</taxon>
        <taxon>Schizoporaceae</taxon>
        <taxon>Schizopora</taxon>
    </lineage>
</organism>
<protein>
    <submittedName>
        <fullName evidence="3">Uncharacterized protein</fullName>
    </submittedName>
</protein>
<dbReference type="AlphaFoldDB" id="A0A0H2SBS9"/>
<feature type="transmembrane region" description="Helical" evidence="1">
    <location>
        <begin position="116"/>
        <end position="137"/>
    </location>
</feature>
<keyword evidence="4" id="KW-1185">Reference proteome</keyword>
<dbReference type="STRING" id="27342.A0A0H2SBS9"/>
<accession>A0A0H2SBS9</accession>
<dbReference type="PANTHER" id="PTHR35041:SF6">
    <property type="entry name" value="FORMYLMETHIONINE DEFORMYLASE-LIKE PROTEIN-RELATED"/>
    <property type="match status" value="1"/>
</dbReference>
<dbReference type="OrthoDB" id="3650501at2759"/>